<evidence type="ECO:0000259" key="7">
    <source>
        <dbReference type="SMART" id="SM00363"/>
    </source>
</evidence>
<accession>A0A538SWM7</accession>
<dbReference type="GO" id="GO:0003723">
    <property type="term" value="F:RNA binding"/>
    <property type="evidence" value="ECO:0007669"/>
    <property type="project" value="UniProtKB-KW"/>
</dbReference>
<dbReference type="InterPro" id="IPR020103">
    <property type="entry name" value="PsdUridine_synth_cat_dom_sf"/>
</dbReference>
<dbReference type="CDD" id="cd00165">
    <property type="entry name" value="S4"/>
    <property type="match status" value="1"/>
</dbReference>
<keyword evidence="2 5" id="KW-0413">Isomerase</keyword>
<dbReference type="InterPro" id="IPR006145">
    <property type="entry name" value="PsdUridine_synth_RsuA/RluA"/>
</dbReference>
<evidence type="ECO:0000256" key="6">
    <source>
        <dbReference type="SAM" id="MobiDB-lite"/>
    </source>
</evidence>
<feature type="active site" evidence="3">
    <location>
        <position position="150"/>
    </location>
</feature>
<dbReference type="Gene3D" id="3.10.290.10">
    <property type="entry name" value="RNA-binding S4 domain"/>
    <property type="match status" value="1"/>
</dbReference>
<dbReference type="PROSITE" id="PS50889">
    <property type="entry name" value="S4"/>
    <property type="match status" value="1"/>
</dbReference>
<dbReference type="SUPFAM" id="SSF55120">
    <property type="entry name" value="Pseudouridine synthase"/>
    <property type="match status" value="1"/>
</dbReference>
<dbReference type="AlphaFoldDB" id="A0A538SWM7"/>
<dbReference type="Pfam" id="PF01479">
    <property type="entry name" value="S4"/>
    <property type="match status" value="1"/>
</dbReference>
<evidence type="ECO:0000256" key="1">
    <source>
        <dbReference type="ARBA" id="ARBA00010876"/>
    </source>
</evidence>
<dbReference type="GO" id="GO:0000455">
    <property type="term" value="P:enzyme-directed rRNA pseudouridine synthesis"/>
    <property type="evidence" value="ECO:0007669"/>
    <property type="project" value="TreeGrafter"/>
</dbReference>
<dbReference type="SMART" id="SM00363">
    <property type="entry name" value="S4"/>
    <property type="match status" value="1"/>
</dbReference>
<dbReference type="Gene3D" id="3.30.2350.10">
    <property type="entry name" value="Pseudouridine synthase"/>
    <property type="match status" value="1"/>
</dbReference>
<keyword evidence="4" id="KW-0694">RNA-binding</keyword>
<dbReference type="InterPro" id="IPR006225">
    <property type="entry name" value="PsdUridine_synth_RluC/D"/>
</dbReference>
<evidence type="ECO:0000313" key="8">
    <source>
        <dbReference type="EMBL" id="TMQ55664.1"/>
    </source>
</evidence>
<feature type="domain" description="RNA-binding S4" evidence="7">
    <location>
        <begin position="27"/>
        <end position="87"/>
    </location>
</feature>
<dbReference type="PANTHER" id="PTHR21600">
    <property type="entry name" value="MITOCHONDRIAL RNA PSEUDOURIDINE SYNTHASE"/>
    <property type="match status" value="1"/>
</dbReference>
<organism evidence="8 9">
    <name type="scientific">Eiseniibacteriota bacterium</name>
    <dbReference type="NCBI Taxonomy" id="2212470"/>
    <lineage>
        <taxon>Bacteria</taxon>
        <taxon>Candidatus Eiseniibacteriota</taxon>
    </lineage>
</organism>
<dbReference type="InterPro" id="IPR006224">
    <property type="entry name" value="PsdUridine_synth_RluA-like_CS"/>
</dbReference>
<dbReference type="PANTHER" id="PTHR21600:SF87">
    <property type="entry name" value="RNA PSEUDOURIDYLATE SYNTHASE DOMAIN-CONTAINING PROTEIN 1"/>
    <property type="match status" value="1"/>
</dbReference>
<evidence type="ECO:0000256" key="2">
    <source>
        <dbReference type="ARBA" id="ARBA00023235"/>
    </source>
</evidence>
<dbReference type="PROSITE" id="PS01129">
    <property type="entry name" value="PSI_RLU"/>
    <property type="match status" value="1"/>
</dbReference>
<reference evidence="8 9" key="1">
    <citation type="journal article" date="2019" name="Nat. Microbiol.">
        <title>Mediterranean grassland soil C-N compound turnover is dependent on rainfall and depth, and is mediated by genomically divergent microorganisms.</title>
        <authorList>
            <person name="Diamond S."/>
            <person name="Andeer P.F."/>
            <person name="Li Z."/>
            <person name="Crits-Christoph A."/>
            <person name="Burstein D."/>
            <person name="Anantharaman K."/>
            <person name="Lane K.R."/>
            <person name="Thomas B.C."/>
            <person name="Pan C."/>
            <person name="Northen T.R."/>
            <person name="Banfield J.F."/>
        </authorList>
    </citation>
    <scope>NUCLEOTIDE SEQUENCE [LARGE SCALE GENOMIC DNA]</scope>
    <source>
        <strain evidence="8">WS_4</strain>
    </source>
</reference>
<dbReference type="Pfam" id="PF00849">
    <property type="entry name" value="PseudoU_synth_2"/>
    <property type="match status" value="1"/>
</dbReference>
<comment type="catalytic activity">
    <reaction evidence="5">
        <text>a uridine in RNA = a pseudouridine in RNA</text>
        <dbReference type="Rhea" id="RHEA:48348"/>
        <dbReference type="Rhea" id="RHEA-COMP:12068"/>
        <dbReference type="Rhea" id="RHEA-COMP:12069"/>
        <dbReference type="ChEBI" id="CHEBI:65314"/>
        <dbReference type="ChEBI" id="CHEBI:65315"/>
    </reaction>
</comment>
<dbReference type="SUPFAM" id="SSF55174">
    <property type="entry name" value="Alpha-L RNA-binding motif"/>
    <property type="match status" value="1"/>
</dbReference>
<dbReference type="GO" id="GO:0120159">
    <property type="term" value="F:rRNA pseudouridine synthase activity"/>
    <property type="evidence" value="ECO:0007669"/>
    <property type="project" value="UniProtKB-ARBA"/>
</dbReference>
<sequence>MPGISPDPAAPTPISKVHPVPTSRAGERLDRFLTEVERSLSRSAVQQLIDAGCVRVNGAPARASRRVKVGDRIEVTRPRRVPTRLLPEDIPLDVVYEDEALAVIAKPAGMVVHPAVGHRTGTLVHALLHRYGPLPSAAGLERAGIVHRIDKGTSGLLVVARTEASHRDLSRQLEVRDVRRVYRALVWGRMRELQGRIEAPLARSARDRKKFAVVSRGGRFAATRYHVERTFDYLSELTLTLETGRTHQIRVHLAHLGHPVFGDPEYGGRRGPLLRLPPAHRARAALLLSDLDHQALHAERLEFRHPETGELMQFTCPVPPDFAAVLRALACGC</sequence>
<proteinExistence type="inferred from homology"/>
<evidence type="ECO:0000256" key="3">
    <source>
        <dbReference type="PIRSR" id="PIRSR606225-1"/>
    </source>
</evidence>
<dbReference type="Proteomes" id="UP000319829">
    <property type="component" value="Unassembled WGS sequence"/>
</dbReference>
<comment type="function">
    <text evidence="5">Responsible for synthesis of pseudouridine from uracil.</text>
</comment>
<name>A0A538SWM7_UNCEI</name>
<evidence type="ECO:0000256" key="4">
    <source>
        <dbReference type="PROSITE-ProRule" id="PRU00182"/>
    </source>
</evidence>
<feature type="region of interest" description="Disordered" evidence="6">
    <location>
        <begin position="1"/>
        <end position="23"/>
    </location>
</feature>
<dbReference type="InterPro" id="IPR036986">
    <property type="entry name" value="S4_RNA-bd_sf"/>
</dbReference>
<dbReference type="EC" id="5.4.99.-" evidence="5"/>
<evidence type="ECO:0000256" key="5">
    <source>
        <dbReference type="RuleBase" id="RU362028"/>
    </source>
</evidence>
<dbReference type="CDD" id="cd02869">
    <property type="entry name" value="PseudoU_synth_RluA_like"/>
    <property type="match status" value="1"/>
</dbReference>
<gene>
    <name evidence="8" type="ORF">E6K74_02420</name>
</gene>
<comment type="similarity">
    <text evidence="1 5">Belongs to the pseudouridine synthase RluA family.</text>
</comment>
<dbReference type="NCBIfam" id="TIGR00005">
    <property type="entry name" value="rluA_subfam"/>
    <property type="match status" value="1"/>
</dbReference>
<dbReference type="InterPro" id="IPR050188">
    <property type="entry name" value="RluA_PseudoU_synthase"/>
</dbReference>
<dbReference type="EMBL" id="VBOU01000016">
    <property type="protein sequence ID" value="TMQ55664.1"/>
    <property type="molecule type" value="Genomic_DNA"/>
</dbReference>
<protein>
    <recommendedName>
        <fullName evidence="5">Pseudouridine synthase</fullName>
        <ecNumber evidence="5">5.4.99.-</ecNumber>
    </recommendedName>
</protein>
<comment type="caution">
    <text evidence="8">The sequence shown here is derived from an EMBL/GenBank/DDBJ whole genome shotgun (WGS) entry which is preliminary data.</text>
</comment>
<dbReference type="InterPro" id="IPR002942">
    <property type="entry name" value="S4_RNA-bd"/>
</dbReference>
<evidence type="ECO:0000313" key="9">
    <source>
        <dbReference type="Proteomes" id="UP000319829"/>
    </source>
</evidence>